<dbReference type="PANTHER" id="PTHR45622:SF58">
    <property type="entry name" value="REGULATOR OF CHROMOSOME CONDENSATION DOMAIN-CONTAINING PROTEIN"/>
    <property type="match status" value="1"/>
</dbReference>
<proteinExistence type="predicted"/>
<dbReference type="PANTHER" id="PTHR45622">
    <property type="entry name" value="UBIQUITIN-PROTEIN LIGASE E3A-RELATED"/>
    <property type="match status" value="1"/>
</dbReference>
<dbReference type="AlphaFoldDB" id="A0A0G7ZN01"/>
<evidence type="ECO:0000256" key="2">
    <source>
        <dbReference type="SAM" id="Phobius"/>
    </source>
</evidence>
<dbReference type="InterPro" id="IPR000408">
    <property type="entry name" value="Reg_chr_condens"/>
</dbReference>
<dbReference type="EMBL" id="CWGI01000001">
    <property type="protein sequence ID" value="CRX36839.1"/>
    <property type="molecule type" value="Genomic_DNA"/>
</dbReference>
<evidence type="ECO:0000313" key="4">
    <source>
        <dbReference type="Proteomes" id="UP000242141"/>
    </source>
</evidence>
<gene>
    <name evidence="3" type="ORF">HEPPS_00380</name>
</gene>
<evidence type="ECO:0000313" key="3">
    <source>
        <dbReference type="EMBL" id="CRX36839.1"/>
    </source>
</evidence>
<dbReference type="Proteomes" id="UP000242141">
    <property type="component" value="Unassembled WGS sequence"/>
</dbReference>
<keyword evidence="2" id="KW-0812">Transmembrane</keyword>
<keyword evidence="2" id="KW-0472">Membrane</keyword>
<evidence type="ECO:0000256" key="1">
    <source>
        <dbReference type="ARBA" id="ARBA00022737"/>
    </source>
</evidence>
<sequence length="881" mass="99774">MKKYKFFNFKVFTIFISLLTFIGIFNVNFIDLNNKNKTNNIDQEVGNIITQANGQQVYGEDSDQIYEASSGTLVDQDLDGYADTIYMWGDNEYGQLGINNQVDQFVSSPQKIDTFTYGTGGFYDLETSGTHSGVVFDSDNNGKSDQLYLWGDNDYQQLAVDKNITSKSAIPILVDFNWAGDIIELELSNNYSGVTVDSNYDGYADTLYMWGNNQDGQIGDGNKENTILEPTLITPKGQSNWGGNIIDFETEGNHTGIIIDTDLDGYADTLYMWGNNDYGQIGNGERNLDVTTPTIIIPKDSSSWEGNLIDLELGSYHSGAAVDSNYDGYADTLYMWGDNYFNQLGNLQLDSDTLLPLISFGPDQNWGGDITSFSLSGLNSSVAIDTDDDHLGDKIYLWGDNNYGQIGNNSKTEGNNNKGEVSIPTSPLNQSGEEFDLNGNVINLDLSGNSSSVLIDTNNDGLGDNLYVWGNNDYGQLGIGTIGEDLLTPDQNDFNLKNFKLQDYQIYNQNDHQMWVDITLNDPSDIFNQNNIPTLKLQDQNNIYSTTYIDSNSNPEDDFYSFKINDLKTGVQYDFDQILINDQNNDFSIDKIFNIGENKISNDYQIIDANIFEKNISSTEVLVNLTIDNRIRFDISNFTEQQLQVRINYQDQNGSYQEVTEINQNQQILLQDLEPQENYLITNIDYFYEDNNYKYSLNDLNLSFSTDNETPVFYDLNNTFSIDSVQQESLKFTVEIDNIVFDQDGSVKNIENVVLVDNNNDVYESQYVQDSWVEDQDNLKLDNTVQRGYATFEITDLNEKTNYNFVGISFYDDGTGAQMFAEPQIIQTDKYINYILITSIIVGLLLLLLILVTAIYIYKKYYHAKKEVEITQDLEIFTKTE</sequence>
<keyword evidence="4" id="KW-1185">Reference proteome</keyword>
<keyword evidence="1" id="KW-0677">Repeat</keyword>
<accession>A0A0G7ZN01</accession>
<dbReference type="SUPFAM" id="SSF50985">
    <property type="entry name" value="RCC1/BLIP-II"/>
    <property type="match status" value="1"/>
</dbReference>
<feature type="transmembrane region" description="Helical" evidence="2">
    <location>
        <begin position="831"/>
        <end position="858"/>
    </location>
</feature>
<dbReference type="Pfam" id="PF00415">
    <property type="entry name" value="RCC1"/>
    <property type="match status" value="4"/>
</dbReference>
<feature type="transmembrane region" description="Helical" evidence="2">
    <location>
        <begin position="12"/>
        <end position="30"/>
    </location>
</feature>
<protein>
    <submittedName>
        <fullName evidence="3">| / Regulator of chromosome condensation (RCC1) repeat protein / 323167:325821 Forward</fullName>
    </submittedName>
</protein>
<dbReference type="InterPro" id="IPR051709">
    <property type="entry name" value="Ub-ligase/GTPase-reg"/>
</dbReference>
<keyword evidence="2" id="KW-1133">Transmembrane helix</keyword>
<organism evidence="3 4">
    <name type="scientific">Candidatus Hepatoplasma crinochetorum</name>
    <dbReference type="NCBI Taxonomy" id="295596"/>
    <lineage>
        <taxon>Bacteria</taxon>
        <taxon>Bacillati</taxon>
        <taxon>Mycoplasmatota</taxon>
        <taxon>Mollicutes</taxon>
        <taxon>Candidatus Hepatoplasmataceae</taxon>
        <taxon>Candidatus Hepatoplasma</taxon>
    </lineage>
</organism>
<dbReference type="Gene3D" id="2.130.10.30">
    <property type="entry name" value="Regulator of chromosome condensation 1/beta-lactamase-inhibitor protein II"/>
    <property type="match status" value="2"/>
</dbReference>
<name>A0A0G7ZN01_9MOLU</name>
<dbReference type="PROSITE" id="PS50012">
    <property type="entry name" value="RCC1_3"/>
    <property type="match status" value="3"/>
</dbReference>
<reference evidence="4" key="1">
    <citation type="submission" date="2015-05" db="EMBL/GenBank/DDBJ databases">
        <authorList>
            <person name="Collingro A."/>
        </authorList>
    </citation>
    <scope>NUCLEOTIDE SEQUENCE [LARGE SCALE GENOMIC DNA]</scope>
    <source>
        <strain evidence="4">Ps</strain>
    </source>
</reference>
<dbReference type="InterPro" id="IPR009091">
    <property type="entry name" value="RCC1/BLIP-II"/>
</dbReference>